<dbReference type="InterPro" id="IPR000884">
    <property type="entry name" value="TSP1_rpt"/>
</dbReference>
<feature type="region of interest" description="Disordered" evidence="2">
    <location>
        <begin position="675"/>
        <end position="697"/>
    </location>
</feature>
<feature type="chain" id="PRO_5046771842" evidence="4">
    <location>
        <begin position="25"/>
        <end position="1092"/>
    </location>
</feature>
<evidence type="ECO:0000259" key="6">
    <source>
        <dbReference type="Pfam" id="PF24311"/>
    </source>
</evidence>
<feature type="signal peptide" evidence="4">
    <location>
        <begin position="1"/>
        <end position="24"/>
    </location>
</feature>
<dbReference type="SUPFAM" id="SSF49854">
    <property type="entry name" value="Spermadhesin, CUB domain"/>
    <property type="match status" value="1"/>
</dbReference>
<dbReference type="InterPro" id="IPR000859">
    <property type="entry name" value="CUB_dom"/>
</dbReference>
<keyword evidence="8" id="KW-1185">Reference proteome</keyword>
<feature type="compositionally biased region" description="Basic and acidic residues" evidence="2">
    <location>
        <begin position="892"/>
        <end position="925"/>
    </location>
</feature>
<evidence type="ECO:0000256" key="3">
    <source>
        <dbReference type="SAM" id="Phobius"/>
    </source>
</evidence>
<comment type="caution">
    <text evidence="7">The sequence shown here is derived from an EMBL/GenBank/DDBJ whole genome shotgun (WGS) entry which is preliminary data.</text>
</comment>
<dbReference type="PROSITE" id="PS50092">
    <property type="entry name" value="TSP1"/>
    <property type="match status" value="1"/>
</dbReference>
<evidence type="ECO:0000259" key="5">
    <source>
        <dbReference type="Pfam" id="PF00431"/>
    </source>
</evidence>
<dbReference type="Proteomes" id="UP001217089">
    <property type="component" value="Unassembled WGS sequence"/>
</dbReference>
<dbReference type="Gene3D" id="2.60.120.290">
    <property type="entry name" value="Spermadhesin, CUB domain"/>
    <property type="match status" value="1"/>
</dbReference>
<feature type="compositionally biased region" description="Low complexity" evidence="2">
    <location>
        <begin position="926"/>
        <end position="947"/>
    </location>
</feature>
<keyword evidence="4" id="KW-0732">Signal</keyword>
<dbReference type="EMBL" id="JARBDR010000923">
    <property type="protein sequence ID" value="KAJ8298497.1"/>
    <property type="molecule type" value="Genomic_DNA"/>
</dbReference>
<feature type="compositionally biased region" description="Polar residues" evidence="2">
    <location>
        <begin position="874"/>
        <end position="889"/>
    </location>
</feature>
<accession>A0ABQ9E4J8</accession>
<keyword evidence="3" id="KW-0472">Membrane</keyword>
<feature type="transmembrane region" description="Helical" evidence="3">
    <location>
        <begin position="634"/>
        <end position="660"/>
    </location>
</feature>
<feature type="region of interest" description="Disordered" evidence="2">
    <location>
        <begin position="868"/>
        <end position="1050"/>
    </location>
</feature>
<name>A0ABQ9E4J8_TEGGR</name>
<dbReference type="InterPro" id="IPR036383">
    <property type="entry name" value="TSP1_rpt_sf"/>
</dbReference>
<dbReference type="InterPro" id="IPR056219">
    <property type="entry name" value="THSD1_D3"/>
</dbReference>
<dbReference type="Pfam" id="PF00090">
    <property type="entry name" value="TSP_1"/>
    <property type="match status" value="1"/>
</dbReference>
<feature type="domain" description="THSD1 third Ig-like" evidence="6">
    <location>
        <begin position="243"/>
        <end position="345"/>
    </location>
</feature>
<evidence type="ECO:0000313" key="7">
    <source>
        <dbReference type="EMBL" id="KAJ8298497.1"/>
    </source>
</evidence>
<evidence type="ECO:0000256" key="4">
    <source>
        <dbReference type="SAM" id="SignalP"/>
    </source>
</evidence>
<feature type="region of interest" description="Disordered" evidence="2">
    <location>
        <begin position="715"/>
        <end position="769"/>
    </location>
</feature>
<evidence type="ECO:0000256" key="1">
    <source>
        <dbReference type="ARBA" id="ARBA00023157"/>
    </source>
</evidence>
<keyword evidence="1" id="KW-1015">Disulfide bond</keyword>
<organism evidence="7 8">
    <name type="scientific">Tegillarca granosa</name>
    <name type="common">Malaysian cockle</name>
    <name type="synonym">Anadara granosa</name>
    <dbReference type="NCBI Taxonomy" id="220873"/>
    <lineage>
        <taxon>Eukaryota</taxon>
        <taxon>Metazoa</taxon>
        <taxon>Spiralia</taxon>
        <taxon>Lophotrochozoa</taxon>
        <taxon>Mollusca</taxon>
        <taxon>Bivalvia</taxon>
        <taxon>Autobranchia</taxon>
        <taxon>Pteriomorphia</taxon>
        <taxon>Arcoida</taxon>
        <taxon>Arcoidea</taxon>
        <taxon>Arcidae</taxon>
        <taxon>Tegillarca</taxon>
    </lineage>
</organism>
<dbReference type="SMART" id="SM00209">
    <property type="entry name" value="TSP1"/>
    <property type="match status" value="1"/>
</dbReference>
<feature type="domain" description="CUB" evidence="5">
    <location>
        <begin position="500"/>
        <end position="569"/>
    </location>
</feature>
<feature type="compositionally biased region" description="Low complexity" evidence="2">
    <location>
        <begin position="686"/>
        <end position="697"/>
    </location>
</feature>
<reference evidence="7 8" key="1">
    <citation type="submission" date="2022-12" db="EMBL/GenBank/DDBJ databases">
        <title>Chromosome-level genome of Tegillarca granosa.</title>
        <authorList>
            <person name="Kim J."/>
        </authorList>
    </citation>
    <scope>NUCLEOTIDE SEQUENCE [LARGE SCALE GENOMIC DNA]</scope>
    <source>
        <strain evidence="7">Teg-2019</strain>
        <tissue evidence="7">Adductor muscle</tissue>
    </source>
</reference>
<feature type="compositionally biased region" description="Basic residues" evidence="2">
    <location>
        <begin position="800"/>
        <end position="814"/>
    </location>
</feature>
<dbReference type="CDD" id="cd00041">
    <property type="entry name" value="CUB"/>
    <property type="match status" value="1"/>
</dbReference>
<protein>
    <submittedName>
        <fullName evidence="7">Uncharacterized protein</fullName>
    </submittedName>
</protein>
<dbReference type="Gene3D" id="2.20.100.10">
    <property type="entry name" value="Thrombospondin type-1 (TSP1) repeat"/>
    <property type="match status" value="1"/>
</dbReference>
<feature type="compositionally biased region" description="Low complexity" evidence="2">
    <location>
        <begin position="726"/>
        <end position="738"/>
    </location>
</feature>
<dbReference type="SUPFAM" id="SSF82895">
    <property type="entry name" value="TSP-1 type 1 repeat"/>
    <property type="match status" value="1"/>
</dbReference>
<feature type="compositionally biased region" description="Low complexity" evidence="2">
    <location>
        <begin position="1016"/>
        <end position="1026"/>
    </location>
</feature>
<gene>
    <name evidence="7" type="ORF">KUTeg_025028</name>
</gene>
<evidence type="ECO:0000256" key="2">
    <source>
        <dbReference type="SAM" id="MobiDB-lite"/>
    </source>
</evidence>
<dbReference type="Pfam" id="PF00431">
    <property type="entry name" value="CUB"/>
    <property type="match status" value="1"/>
</dbReference>
<dbReference type="InterPro" id="IPR038877">
    <property type="entry name" value="THSD1"/>
</dbReference>
<sequence length="1092" mass="122268">MIKIPDNFVLWILLMLTLPEESFCTDDEYRIMVPSFYVAFSGDLRINYTIPSDISLPNAFIRLLADIPQIPEAKREVTTMGIDVGRHKGSIIISCGLVELAGQYSLEMHMYEGGDILAKATLNVKWPNFKLQIPETHTALTQPVTLVLTSDATCNSLLNRYSFKVELEYRKNSPENPEFYSEIPRVASSNMQLDISKRVNELTYQCDVFDMKGSFRAVLKNSLNFNTSIVKSNIMSVTWSKIYKVDIFEQSIYPCHGFLSVRYSQPACSGSKDKIRMYMLRREITGSIAAPLQRTYVTERAADTGKSRIMFDCSLFTAVAAGYCFVYVSVSADGTVTEQHKYCISAHVDSEKILCRNFPNNVTFNLNSRKKLFWNASNNYHLYLYFIHQWYIFQFAVSVLPIDGEWSQWSLWGDCSVSCGQGKKSRFRLCNNPAPQDGGRFCVGEPFEWQPCSRSCPDSVPLTPLYSPKIDEKCACGCSIYVTNVSGQIIGSGRCNGLSFWLISVEPHQVIKLSFSYFDLLKDKQWIKVRNGNSPKADLLALSDGSAILTEVVSSSSTVLIEFMSKSETLDKHDQTSWSLTSPPSNIRHTSLQSIKTIHVHGFIAVCTAIDRKNESFTSYILNVPLSESHPTTLWQSTVTIVGIVLCAIIVIVVVAFALYHRVFHRRLHKYSMATQDESPTHMAKSTSMHSTPSHHSNISAGIEIDYDMERPLTRQSKKKDNGAFSSRKSSVSSNRSKSSNKIRFKTKPDTEPGGSPKPSSRQYTPLPSPCVKNEVIKEIAMDDKSSLFNTSPLLNKNSRSPKIHPSPRIKRPSASKTPDTPVETKHDMLRRKRKQSESAKSDDVTPVNKSGDIRIVTGAAVVCTVEESPKVFSPNTPGAVTPKANSIPLSDLHKDKEKPKKGDKNERSHEKLDYMDKSDNEAIRKAGSGASDESSSPDKSSQQTTSFIRQPSSNVKPRRPTSLHESYTKSPSMPLLGAENSVSMTDVDKSNIPPFDRTKILPKPDGQSPKSPRNSKSSTPKSVHSSKSRLTLSPTRSIHTPSEVASENLEMEYDDYIDYDDPLSYFEPEELEKLKWKGAEKIGKPKKAEDD</sequence>
<dbReference type="PANTHER" id="PTHR16311:SF3">
    <property type="entry name" value="THROMBOSPONDIN TYPE-1 DOMAIN-CONTAINING PROTEIN 1"/>
    <property type="match status" value="1"/>
</dbReference>
<dbReference type="PANTHER" id="PTHR16311">
    <property type="entry name" value="THROMBOSPONDIN TYPE I DOMAIN-CONTAINING 1"/>
    <property type="match status" value="1"/>
</dbReference>
<evidence type="ECO:0000313" key="8">
    <source>
        <dbReference type="Proteomes" id="UP001217089"/>
    </source>
</evidence>
<dbReference type="Pfam" id="PF24311">
    <property type="entry name" value="THSD1_D3"/>
    <property type="match status" value="1"/>
</dbReference>
<keyword evidence="3" id="KW-0812">Transmembrane</keyword>
<feature type="compositionally biased region" description="Polar residues" evidence="2">
    <location>
        <begin position="1030"/>
        <end position="1046"/>
    </location>
</feature>
<keyword evidence="3" id="KW-1133">Transmembrane helix</keyword>
<feature type="compositionally biased region" description="Polar residues" evidence="2">
    <location>
        <begin position="788"/>
        <end position="799"/>
    </location>
</feature>
<feature type="region of interest" description="Disordered" evidence="2">
    <location>
        <begin position="788"/>
        <end position="856"/>
    </location>
</feature>
<dbReference type="InterPro" id="IPR035914">
    <property type="entry name" value="Sperma_CUB_dom_sf"/>
</dbReference>
<proteinExistence type="predicted"/>